<dbReference type="AlphaFoldDB" id="A0A0G4GR59"/>
<organism evidence="2">
    <name type="scientific">Chromera velia CCMP2878</name>
    <dbReference type="NCBI Taxonomy" id="1169474"/>
    <lineage>
        <taxon>Eukaryota</taxon>
        <taxon>Sar</taxon>
        <taxon>Alveolata</taxon>
        <taxon>Colpodellida</taxon>
        <taxon>Chromeraceae</taxon>
        <taxon>Chromera</taxon>
    </lineage>
</organism>
<dbReference type="VEuPathDB" id="CryptoDB:Cvel_22969"/>
<proteinExistence type="predicted"/>
<feature type="region of interest" description="Disordered" evidence="1">
    <location>
        <begin position="28"/>
        <end position="83"/>
    </location>
</feature>
<sequence>MSSTARELDPCSDHVDLHKWGCWLQRGPSRRSMKDNIGVKDERDNTRFGVKDENPVAEGVPRVKEEEGDHETHPEGPRVKEEP</sequence>
<gene>
    <name evidence="2" type="ORF">Cvel_22969</name>
</gene>
<protein>
    <submittedName>
        <fullName evidence="2">Uncharacterized protein</fullName>
    </submittedName>
</protein>
<evidence type="ECO:0000313" key="2">
    <source>
        <dbReference type="EMBL" id="CEM32833.1"/>
    </source>
</evidence>
<feature type="compositionally biased region" description="Basic and acidic residues" evidence="1">
    <location>
        <begin position="32"/>
        <end position="54"/>
    </location>
</feature>
<reference evidence="2" key="1">
    <citation type="submission" date="2014-11" db="EMBL/GenBank/DDBJ databases">
        <authorList>
            <person name="Otto D Thomas"/>
            <person name="Naeem Raeece"/>
        </authorList>
    </citation>
    <scope>NUCLEOTIDE SEQUENCE</scope>
</reference>
<name>A0A0G4GR59_9ALVE</name>
<feature type="compositionally biased region" description="Basic and acidic residues" evidence="1">
    <location>
        <begin position="61"/>
        <end position="83"/>
    </location>
</feature>
<accession>A0A0G4GR59</accession>
<evidence type="ECO:0000256" key="1">
    <source>
        <dbReference type="SAM" id="MobiDB-lite"/>
    </source>
</evidence>
<dbReference type="EMBL" id="CDMZ01001453">
    <property type="protein sequence ID" value="CEM32833.1"/>
    <property type="molecule type" value="Genomic_DNA"/>
</dbReference>